<evidence type="ECO:0000313" key="4">
    <source>
        <dbReference type="Proteomes" id="UP000075670"/>
    </source>
</evidence>
<dbReference type="OrthoDB" id="1787211at2"/>
<name>A0A151AUE0_9FIRM</name>
<gene>
    <name evidence="3" type="ORF">MOMUL_25170</name>
</gene>
<reference evidence="3 4" key="1">
    <citation type="submission" date="2016-02" db="EMBL/GenBank/DDBJ databases">
        <title>Genome sequence of Moorella mulderi DSM 14980.</title>
        <authorList>
            <person name="Poehlein A."/>
            <person name="Daniel R."/>
        </authorList>
    </citation>
    <scope>NUCLEOTIDE SEQUENCE [LARGE SCALE GENOMIC DNA]</scope>
    <source>
        <strain evidence="3 4">DSM 14980</strain>
    </source>
</reference>
<dbReference type="Proteomes" id="UP000075670">
    <property type="component" value="Unassembled WGS sequence"/>
</dbReference>
<sequence length="171" mass="18586">MRYLAIFILGFLLGASLTNLLLARQQEQLHLARAELEQRLAAASEELAQLKENLDRESRQVIVAIEPVITFSGDRPPAVEGRAVTQSLTREIQDILSPLKGQEVRRLNPALVPAMIDGRTVKVNGRQFKLKVTLLLISDKVIVHVQAQSLPASSSSSAVSLMAGCPATVAI</sequence>
<dbReference type="RefSeq" id="WP_062285292.1">
    <property type="nucleotide sequence ID" value="NZ_LTBC01000013.1"/>
</dbReference>
<keyword evidence="4" id="KW-1185">Reference proteome</keyword>
<dbReference type="AlphaFoldDB" id="A0A151AUE0"/>
<comment type="caution">
    <text evidence="3">The sequence shown here is derived from an EMBL/GenBank/DDBJ whole genome shotgun (WGS) entry which is preliminary data.</text>
</comment>
<organism evidence="3 4">
    <name type="scientific">Moorella mulderi DSM 14980</name>
    <dbReference type="NCBI Taxonomy" id="1122241"/>
    <lineage>
        <taxon>Bacteria</taxon>
        <taxon>Bacillati</taxon>
        <taxon>Bacillota</taxon>
        <taxon>Clostridia</taxon>
        <taxon>Neomoorellales</taxon>
        <taxon>Neomoorellaceae</taxon>
        <taxon>Neomoorella</taxon>
    </lineage>
</organism>
<dbReference type="Pfam" id="PF26347">
    <property type="entry name" value="YtrI_sporulation"/>
    <property type="match status" value="1"/>
</dbReference>
<proteinExistence type="predicted"/>
<feature type="domain" description="Sporulation membrane protein YtrI C-terminal" evidence="2">
    <location>
        <begin position="84"/>
        <end position="147"/>
    </location>
</feature>
<feature type="coiled-coil region" evidence="1">
    <location>
        <begin position="26"/>
        <end position="60"/>
    </location>
</feature>
<accession>A0A151AUE0</accession>
<evidence type="ECO:0000256" key="1">
    <source>
        <dbReference type="SAM" id="Coils"/>
    </source>
</evidence>
<keyword evidence="1" id="KW-0175">Coiled coil</keyword>
<dbReference type="PATRIC" id="fig|1122241.3.peg.2673"/>
<evidence type="ECO:0000259" key="2">
    <source>
        <dbReference type="Pfam" id="PF26347"/>
    </source>
</evidence>
<protein>
    <recommendedName>
        <fullName evidence="2">Sporulation membrane protein YtrI C-terminal domain-containing protein</fullName>
    </recommendedName>
</protein>
<dbReference type="InterPro" id="IPR058620">
    <property type="entry name" value="YtrI_C"/>
</dbReference>
<dbReference type="EMBL" id="LTBC01000013">
    <property type="protein sequence ID" value="KYH31279.1"/>
    <property type="molecule type" value="Genomic_DNA"/>
</dbReference>
<evidence type="ECO:0000313" key="3">
    <source>
        <dbReference type="EMBL" id="KYH31279.1"/>
    </source>
</evidence>